<dbReference type="AlphaFoldDB" id="A0A7J7XIU2"/>
<accession>A0A7J7XIU2</accession>
<keyword evidence="1" id="KW-0472">Membrane</keyword>
<evidence type="ECO:0000313" key="2">
    <source>
        <dbReference type="EMBL" id="KAF6349220.1"/>
    </source>
</evidence>
<protein>
    <submittedName>
        <fullName evidence="2">Uncharacterized protein</fullName>
    </submittedName>
</protein>
<dbReference type="EMBL" id="JABWUV010000006">
    <property type="protein sequence ID" value="KAF6349220.1"/>
    <property type="molecule type" value="Genomic_DNA"/>
</dbReference>
<proteinExistence type="predicted"/>
<gene>
    <name evidence="2" type="ORF">mMyoMyo1_011770</name>
</gene>
<feature type="transmembrane region" description="Helical" evidence="1">
    <location>
        <begin position="20"/>
        <end position="41"/>
    </location>
</feature>
<reference evidence="2 3" key="1">
    <citation type="journal article" date="2020" name="Nature">
        <title>Six reference-quality genomes reveal evolution of bat adaptations.</title>
        <authorList>
            <person name="Jebb D."/>
            <person name="Huang Z."/>
            <person name="Pippel M."/>
            <person name="Hughes G.M."/>
            <person name="Lavrichenko K."/>
            <person name="Devanna P."/>
            <person name="Winkler S."/>
            <person name="Jermiin L.S."/>
            <person name="Skirmuntt E.C."/>
            <person name="Katzourakis A."/>
            <person name="Burkitt-Gray L."/>
            <person name="Ray D.A."/>
            <person name="Sullivan K.A.M."/>
            <person name="Roscito J.G."/>
            <person name="Kirilenko B.M."/>
            <person name="Davalos L.M."/>
            <person name="Corthals A.P."/>
            <person name="Power M.L."/>
            <person name="Jones G."/>
            <person name="Ransome R.D."/>
            <person name="Dechmann D.K.N."/>
            <person name="Locatelli A.G."/>
            <person name="Puechmaille S.J."/>
            <person name="Fedrigo O."/>
            <person name="Jarvis E.D."/>
            <person name="Hiller M."/>
            <person name="Vernes S.C."/>
            <person name="Myers E.W."/>
            <person name="Teeling E.C."/>
        </authorList>
    </citation>
    <scope>NUCLEOTIDE SEQUENCE [LARGE SCALE GENOMIC DNA]</scope>
    <source>
        <strain evidence="2">MMyoMyo1</strain>
        <tissue evidence="2">Flight muscle</tissue>
    </source>
</reference>
<feature type="transmembrane region" description="Helical" evidence="1">
    <location>
        <begin position="137"/>
        <end position="156"/>
    </location>
</feature>
<keyword evidence="1" id="KW-1133">Transmembrane helix</keyword>
<evidence type="ECO:0000313" key="3">
    <source>
        <dbReference type="Proteomes" id="UP000527355"/>
    </source>
</evidence>
<evidence type="ECO:0000256" key="1">
    <source>
        <dbReference type="SAM" id="Phobius"/>
    </source>
</evidence>
<comment type="caution">
    <text evidence="2">The sequence shown here is derived from an EMBL/GenBank/DDBJ whole genome shotgun (WGS) entry which is preliminary data.</text>
</comment>
<dbReference type="Proteomes" id="UP000527355">
    <property type="component" value="Unassembled WGS sequence"/>
</dbReference>
<keyword evidence="3" id="KW-1185">Reference proteome</keyword>
<name>A0A7J7XIU2_MYOMY</name>
<organism evidence="2 3">
    <name type="scientific">Myotis myotis</name>
    <name type="common">Greater mouse-eared bat</name>
    <name type="synonym">Vespertilio myotis</name>
    <dbReference type="NCBI Taxonomy" id="51298"/>
    <lineage>
        <taxon>Eukaryota</taxon>
        <taxon>Metazoa</taxon>
        <taxon>Chordata</taxon>
        <taxon>Craniata</taxon>
        <taxon>Vertebrata</taxon>
        <taxon>Euteleostomi</taxon>
        <taxon>Mammalia</taxon>
        <taxon>Eutheria</taxon>
        <taxon>Laurasiatheria</taxon>
        <taxon>Chiroptera</taxon>
        <taxon>Yangochiroptera</taxon>
        <taxon>Vespertilionidae</taxon>
        <taxon>Myotis</taxon>
    </lineage>
</organism>
<keyword evidence="1" id="KW-0812">Transmembrane</keyword>
<sequence length="176" mass="19121">MYHSFLIHSSVDGYLGCFQILAMVNCAAMNIGVHISFLIGVSASLGCIPRSGIIGSNGSFIFNFLRKSHMVFHSGCTSLHSHQGLEFPPPVQEGSFFSASSPALVAAAASTDITVIPGSLHGSESIPRTFGRWLCSLRFFVDLLMIATLTGVRWYLIVISQMISDFEHVFICLLAF</sequence>